<feature type="signal peptide" evidence="1">
    <location>
        <begin position="1"/>
        <end position="24"/>
    </location>
</feature>
<reference evidence="2 3" key="1">
    <citation type="journal article" date="2011" name="Stand. Genomic Sci.">
        <title>Complete genome sequence of Parvibaculum lavamentivorans type strain (DS-1(T)).</title>
        <authorList>
            <person name="Schleheck D."/>
            <person name="Weiss M."/>
            <person name="Pitluck S."/>
            <person name="Bruce D."/>
            <person name="Land M.L."/>
            <person name="Han S."/>
            <person name="Saunders E."/>
            <person name="Tapia R."/>
            <person name="Detter C."/>
            <person name="Brettin T."/>
            <person name="Han J."/>
            <person name="Woyke T."/>
            <person name="Goodwin L."/>
            <person name="Pennacchio L."/>
            <person name="Nolan M."/>
            <person name="Cook A.M."/>
            <person name="Kjelleberg S."/>
            <person name="Thomas T."/>
        </authorList>
    </citation>
    <scope>NUCLEOTIDE SEQUENCE [LARGE SCALE GENOMIC DNA]</scope>
    <source>
        <strain evidence="3">DS-1 / DSM 13023 / NCIMB 13966</strain>
    </source>
</reference>
<dbReference type="RefSeq" id="WP_011995483.1">
    <property type="nucleotide sequence ID" value="NC_009719.1"/>
</dbReference>
<protein>
    <recommendedName>
        <fullName evidence="4">Outer membrane protein</fullName>
    </recommendedName>
</protein>
<dbReference type="AlphaFoldDB" id="A7HQK9"/>
<dbReference type="Gene3D" id="2.40.128.140">
    <property type="entry name" value="Outer membrane protein"/>
    <property type="match status" value="1"/>
</dbReference>
<keyword evidence="1" id="KW-0732">Signal</keyword>
<evidence type="ECO:0000313" key="3">
    <source>
        <dbReference type="Proteomes" id="UP000006377"/>
    </source>
</evidence>
<name>A7HQK9_PARL1</name>
<evidence type="ECO:0000256" key="1">
    <source>
        <dbReference type="SAM" id="SignalP"/>
    </source>
</evidence>
<evidence type="ECO:0000313" key="2">
    <source>
        <dbReference type="EMBL" id="ABS62192.1"/>
    </source>
</evidence>
<dbReference type="Pfam" id="PF09982">
    <property type="entry name" value="LpxR"/>
    <property type="match status" value="1"/>
</dbReference>
<feature type="chain" id="PRO_5002710474" description="Outer membrane protein" evidence="1">
    <location>
        <begin position="25"/>
        <end position="359"/>
    </location>
</feature>
<gene>
    <name evidence="2" type="ordered locus">Plav_0569</name>
</gene>
<dbReference type="HOGENOM" id="CLU_055418_0_0_5"/>
<organism evidence="2 3">
    <name type="scientific">Parvibaculum lavamentivorans (strain DS-1 / DSM 13023 / NCIMB 13966)</name>
    <dbReference type="NCBI Taxonomy" id="402881"/>
    <lineage>
        <taxon>Bacteria</taxon>
        <taxon>Pseudomonadati</taxon>
        <taxon>Pseudomonadota</taxon>
        <taxon>Alphaproteobacteria</taxon>
        <taxon>Hyphomicrobiales</taxon>
        <taxon>Parvibaculaceae</taxon>
        <taxon>Parvibaculum</taxon>
    </lineage>
</organism>
<dbReference type="KEGG" id="pla:Plav_0569"/>
<proteinExistence type="predicted"/>
<dbReference type="EMBL" id="CP000774">
    <property type="protein sequence ID" value="ABS62192.1"/>
    <property type="molecule type" value="Genomic_DNA"/>
</dbReference>
<dbReference type="eggNOG" id="COG3528">
    <property type="taxonomic scope" value="Bacteria"/>
</dbReference>
<dbReference type="InterPro" id="IPR018707">
    <property type="entry name" value="LpxR"/>
</dbReference>
<dbReference type="Proteomes" id="UP000006377">
    <property type="component" value="Chromosome"/>
</dbReference>
<dbReference type="InterPro" id="IPR037107">
    <property type="entry name" value="Put_OMP_sf"/>
</dbReference>
<accession>A7HQK9</accession>
<dbReference type="OrthoDB" id="9776275at2"/>
<keyword evidence="3" id="KW-1185">Reference proteome</keyword>
<evidence type="ECO:0008006" key="4">
    <source>
        <dbReference type="Google" id="ProtNLM"/>
    </source>
</evidence>
<sequence>MRALLAAAAAFFGTVALGASAAHAQESEEVVPWASDDRAFLTLQVENDLFANFANSDRHYTNGLQAAWLSRPQTDLPSWLTDFSSPPFYSLLFPTGNFDRKSHRIGVALGHAIFTPDDTDATAYLPNDRPYAAWLHMTFSLQSVRGSTITGEAWQDQWKLDVGVVGPAAGGEFVQNEWHGIIGADDANGWDNQIHNELGINLSFERAWRSSTFETPEIIGLETDVIPYTIISLGNVQTYAGFGGTFRIGPSLPNDFGPTRIYPGVGGSEWFEPAASGCSCYVFAGFEGRGIARDIFLDGNTFRDSPSIQKRHFVYDAKLGFVFVVWDTRVAFTHVFRSREYEGQAKPDQFGSISVNFAL</sequence>
<dbReference type="STRING" id="402881.Plav_0569"/>